<dbReference type="PROSITE" id="PS51904">
    <property type="entry name" value="GLYCOSYL_HYDROL_F25_2"/>
    <property type="match status" value="1"/>
</dbReference>
<dbReference type="InterPro" id="IPR018077">
    <property type="entry name" value="Glyco_hydro_fam25_subgr"/>
</dbReference>
<dbReference type="PANTHER" id="PTHR34135:SF2">
    <property type="entry name" value="LYSOZYME"/>
    <property type="match status" value="1"/>
</dbReference>
<dbReference type="GO" id="GO:0003796">
    <property type="term" value="F:lysozyme activity"/>
    <property type="evidence" value="ECO:0007669"/>
    <property type="project" value="InterPro"/>
</dbReference>
<comment type="similarity">
    <text evidence="1">Belongs to the glycosyl hydrolase 25 family.</text>
</comment>
<evidence type="ECO:0000313" key="4">
    <source>
        <dbReference type="EMBL" id="HIQ81909.1"/>
    </source>
</evidence>
<proteinExistence type="inferred from homology"/>
<dbReference type="InterPro" id="IPR002053">
    <property type="entry name" value="Glyco_hydro_25"/>
</dbReference>
<dbReference type="InterPro" id="IPR017853">
    <property type="entry name" value="GH"/>
</dbReference>
<dbReference type="GO" id="GO:0009253">
    <property type="term" value="P:peptidoglycan catabolic process"/>
    <property type="evidence" value="ECO:0007669"/>
    <property type="project" value="InterPro"/>
</dbReference>
<reference evidence="4" key="1">
    <citation type="submission" date="2020-10" db="EMBL/GenBank/DDBJ databases">
        <authorList>
            <person name="Gilroy R."/>
        </authorList>
    </citation>
    <scope>NUCLEOTIDE SEQUENCE</scope>
    <source>
        <strain evidence="4">ChiSjej6B24-2974</strain>
    </source>
</reference>
<comment type="caution">
    <text evidence="4">The sequence shown here is derived from an EMBL/GenBank/DDBJ whole genome shotgun (WGS) entry which is preliminary data.</text>
</comment>
<protein>
    <recommendedName>
        <fullName evidence="6">Lysozyme</fullName>
    </recommendedName>
</protein>
<evidence type="ECO:0000313" key="5">
    <source>
        <dbReference type="Proteomes" id="UP000824260"/>
    </source>
</evidence>
<dbReference type="Gene3D" id="3.20.20.80">
    <property type="entry name" value="Glycosidases"/>
    <property type="match status" value="1"/>
</dbReference>
<evidence type="ECO:0008006" key="6">
    <source>
        <dbReference type="Google" id="ProtNLM"/>
    </source>
</evidence>
<dbReference type="Pfam" id="PF01183">
    <property type="entry name" value="Glyco_hydro_25"/>
    <property type="match status" value="1"/>
</dbReference>
<reference evidence="4" key="2">
    <citation type="journal article" date="2021" name="PeerJ">
        <title>Extensive microbial diversity within the chicken gut microbiome revealed by metagenomics and culture.</title>
        <authorList>
            <person name="Gilroy R."/>
            <person name="Ravi A."/>
            <person name="Getino M."/>
            <person name="Pursley I."/>
            <person name="Horton D.L."/>
            <person name="Alikhan N.F."/>
            <person name="Baker D."/>
            <person name="Gharbi K."/>
            <person name="Hall N."/>
            <person name="Watson M."/>
            <person name="Adriaenssens E.M."/>
            <person name="Foster-Nyarko E."/>
            <person name="Jarju S."/>
            <person name="Secka A."/>
            <person name="Antonio M."/>
            <person name="Oren A."/>
            <person name="Chaudhuri R.R."/>
            <person name="La Ragione R."/>
            <person name="Hildebrand F."/>
            <person name="Pallen M.J."/>
        </authorList>
    </citation>
    <scope>NUCLEOTIDE SEQUENCE</scope>
    <source>
        <strain evidence="4">ChiSjej6B24-2974</strain>
    </source>
</reference>
<gene>
    <name evidence="4" type="ORF">IAA52_02275</name>
</gene>
<dbReference type="SUPFAM" id="SSF51445">
    <property type="entry name" value="(Trans)glycosidases"/>
    <property type="match status" value="1"/>
</dbReference>
<keyword evidence="2" id="KW-0378">Hydrolase</keyword>
<dbReference type="SMART" id="SM00641">
    <property type="entry name" value="Glyco_25"/>
    <property type="match status" value="1"/>
</dbReference>
<dbReference type="PANTHER" id="PTHR34135">
    <property type="entry name" value="LYSOZYME"/>
    <property type="match status" value="1"/>
</dbReference>
<evidence type="ECO:0000256" key="3">
    <source>
        <dbReference type="ARBA" id="ARBA00023295"/>
    </source>
</evidence>
<evidence type="ECO:0000256" key="1">
    <source>
        <dbReference type="ARBA" id="ARBA00010646"/>
    </source>
</evidence>
<evidence type="ECO:0000256" key="2">
    <source>
        <dbReference type="ARBA" id="ARBA00022801"/>
    </source>
</evidence>
<dbReference type="AlphaFoldDB" id="A0A9D0ZKG1"/>
<dbReference type="EMBL" id="DVFZ01000024">
    <property type="protein sequence ID" value="HIQ81909.1"/>
    <property type="molecule type" value="Genomic_DNA"/>
</dbReference>
<accession>A0A9D0ZKG1</accession>
<organism evidence="4 5">
    <name type="scientific">Candidatus Pullichristensenella stercorigallinarum</name>
    <dbReference type="NCBI Taxonomy" id="2840909"/>
    <lineage>
        <taxon>Bacteria</taxon>
        <taxon>Bacillati</taxon>
        <taxon>Bacillota</taxon>
        <taxon>Clostridia</taxon>
        <taxon>Candidatus Pullichristensenella</taxon>
    </lineage>
</organism>
<name>A0A9D0ZKG1_9FIRM</name>
<keyword evidence="3" id="KW-0326">Glycosidase</keyword>
<dbReference type="GO" id="GO:0016052">
    <property type="term" value="P:carbohydrate catabolic process"/>
    <property type="evidence" value="ECO:0007669"/>
    <property type="project" value="TreeGrafter"/>
</dbReference>
<dbReference type="Proteomes" id="UP000824260">
    <property type="component" value="Unassembled WGS sequence"/>
</dbReference>
<sequence length="251" mass="28255">METKRRRTRRFFIAVGALCVLGVVFAALVLRGVLVLNTPSRADYPVWGVDVSHYQGEIDWEALRAQGVRFAFIKATEGSSHVDERFAQNAGEALAAGVPAGAYHFFSFESPGQTQAENLLSALEGREFALPCAVDFEFYGAFFENPPDLEDTRAELRAMLEAVEAETGRKPLLYATWRSYRMYLMGAFDDYPLWIRDVYLWPGLTLPNRDWTFWQYSDKGTLAGYTGEEEHIDLNVFNGGEEEFAAYLAAA</sequence>
<dbReference type="GO" id="GO:0016998">
    <property type="term" value="P:cell wall macromolecule catabolic process"/>
    <property type="evidence" value="ECO:0007669"/>
    <property type="project" value="InterPro"/>
</dbReference>